<proteinExistence type="inferred from homology"/>
<organism evidence="7 8">
    <name type="scientific">Patella caerulea</name>
    <name type="common">Rayed Mediterranean limpet</name>
    <dbReference type="NCBI Taxonomy" id="87958"/>
    <lineage>
        <taxon>Eukaryota</taxon>
        <taxon>Metazoa</taxon>
        <taxon>Spiralia</taxon>
        <taxon>Lophotrochozoa</taxon>
        <taxon>Mollusca</taxon>
        <taxon>Gastropoda</taxon>
        <taxon>Patellogastropoda</taxon>
        <taxon>Patelloidea</taxon>
        <taxon>Patellidae</taxon>
        <taxon>Patella</taxon>
    </lineage>
</organism>
<dbReference type="AlphaFoldDB" id="A0AAN8JTN5"/>
<dbReference type="InterPro" id="IPR035897">
    <property type="entry name" value="Toll_tir_struct_dom_sf"/>
</dbReference>
<feature type="domain" description="SAM" evidence="6">
    <location>
        <begin position="551"/>
        <end position="571"/>
    </location>
</feature>
<feature type="region of interest" description="Disordered" evidence="5">
    <location>
        <begin position="1"/>
        <end position="38"/>
    </location>
</feature>
<evidence type="ECO:0000256" key="4">
    <source>
        <dbReference type="PROSITE-ProRule" id="PRU00259"/>
    </source>
</evidence>
<sequence>MENKKVESSKVVLHDTGNIDTRQGPDSPPPPIRKEQMNGKFPEVVTEVSVRIKVRETIQRLKENNNIHLAEYYEDFRYLWQMSRYASNDSLRKMVIATYVSEDFFSVFLKLWKIQETLNCFDAKYISLWKNLRSAISVIWNSCDSSSVLCQQISESPLLAKFAALLDGFSKCPDFIDNEKKLYFVKSLLGILHNTVSKYEDAKFCLRNHNGVQILQNCLILDHPMLKAKSLITLSYIVDEQENEVINATADTICFIINVLRDSLASATNFSSKFGMGAVEVTEGLNNIAFNDSNKVKIVQGGAIPLLVKMMSNNRNCQYYAVMLLWTLAFNQANRKAIICEPGCEEGLNILVNCKDKTLSHAARGALWEINSNEEQSISKEVEADCPHIMISYQWDVQPVMLKVKERLKQSGFKVWMDVEHMSGSTLEAMALAVEKSVVVLICLSEKYKASPSCRTEAEYIYRLRKDIIPLRVQKKYYPDGWLGMMVGTRLYFDFSEEVHFDYQINKLTKELGNRGMVSTTNREIFTEMAVPKLYTRENSIQMKGQAISYWTCKQVSDWLESIELSSYKQW</sequence>
<comment type="similarity">
    <text evidence="1">Belongs to the SARM1 family.</text>
</comment>
<keyword evidence="8" id="KW-1185">Reference proteome</keyword>
<accession>A0AAN8JTN5</accession>
<dbReference type="SUPFAM" id="SSF52200">
    <property type="entry name" value="Toll/Interleukin receptor TIR domain"/>
    <property type="match status" value="1"/>
</dbReference>
<dbReference type="InterPro" id="IPR011989">
    <property type="entry name" value="ARM-like"/>
</dbReference>
<dbReference type="PROSITE" id="PS50105">
    <property type="entry name" value="SAM_DOMAIN"/>
    <property type="match status" value="1"/>
</dbReference>
<evidence type="ECO:0000313" key="8">
    <source>
        <dbReference type="Proteomes" id="UP001347796"/>
    </source>
</evidence>
<evidence type="ECO:0000256" key="3">
    <source>
        <dbReference type="ARBA" id="ARBA00047304"/>
    </source>
</evidence>
<dbReference type="InterPro" id="IPR016024">
    <property type="entry name" value="ARM-type_fold"/>
</dbReference>
<dbReference type="Gene3D" id="3.40.50.10140">
    <property type="entry name" value="Toll/interleukin-1 receptor homology (TIR) domain"/>
    <property type="match status" value="1"/>
</dbReference>
<dbReference type="GO" id="GO:0007165">
    <property type="term" value="P:signal transduction"/>
    <property type="evidence" value="ECO:0007669"/>
    <property type="project" value="InterPro"/>
</dbReference>
<gene>
    <name evidence="7" type="ORF">SNE40_010174</name>
</gene>
<dbReference type="InterPro" id="IPR000225">
    <property type="entry name" value="Armadillo"/>
</dbReference>
<dbReference type="PANTHER" id="PTHR46270:SF2">
    <property type="entry name" value="TIR DOMAIN-CONTAINING PROTEIN"/>
    <property type="match status" value="1"/>
</dbReference>
<feature type="repeat" description="ARM" evidence="4">
    <location>
        <begin position="302"/>
        <end position="343"/>
    </location>
</feature>
<name>A0AAN8JTN5_PATCE</name>
<dbReference type="Proteomes" id="UP001347796">
    <property type="component" value="Unassembled WGS sequence"/>
</dbReference>
<dbReference type="InterPro" id="IPR001660">
    <property type="entry name" value="SAM"/>
</dbReference>
<dbReference type="SMART" id="SM00185">
    <property type="entry name" value="ARM"/>
    <property type="match status" value="3"/>
</dbReference>
<dbReference type="PROSITE" id="PS50176">
    <property type="entry name" value="ARM_REPEAT"/>
    <property type="match status" value="1"/>
</dbReference>
<dbReference type="PANTHER" id="PTHR46270">
    <property type="entry name" value="ARMADILLO-TYPE FOLD-RELATED"/>
    <property type="match status" value="1"/>
</dbReference>
<dbReference type="GO" id="GO:0061809">
    <property type="term" value="F:NAD+ nucleosidase activity, cyclic ADP-ribose generating"/>
    <property type="evidence" value="ECO:0007669"/>
    <property type="project" value="UniProtKB-EC"/>
</dbReference>
<evidence type="ECO:0000256" key="5">
    <source>
        <dbReference type="SAM" id="MobiDB-lite"/>
    </source>
</evidence>
<dbReference type="SUPFAM" id="SSF48371">
    <property type="entry name" value="ARM repeat"/>
    <property type="match status" value="1"/>
</dbReference>
<dbReference type="InterPro" id="IPR000157">
    <property type="entry name" value="TIR_dom"/>
</dbReference>
<reference evidence="7 8" key="1">
    <citation type="submission" date="2024-01" db="EMBL/GenBank/DDBJ databases">
        <title>The genome of the rayed Mediterranean limpet Patella caerulea (Linnaeus, 1758).</title>
        <authorList>
            <person name="Anh-Thu Weber A."/>
            <person name="Halstead-Nussloch G."/>
        </authorList>
    </citation>
    <scope>NUCLEOTIDE SEQUENCE [LARGE SCALE GENOMIC DNA]</scope>
    <source>
        <strain evidence="7">AATW-2023a</strain>
        <tissue evidence="7">Whole specimen</tissue>
    </source>
</reference>
<dbReference type="EMBL" id="JAZGQO010000007">
    <property type="protein sequence ID" value="KAK6182496.1"/>
    <property type="molecule type" value="Genomic_DNA"/>
</dbReference>
<dbReference type="Gene3D" id="1.25.10.10">
    <property type="entry name" value="Leucine-rich Repeat Variant"/>
    <property type="match status" value="2"/>
</dbReference>
<comment type="catalytic activity">
    <reaction evidence="3">
        <text>NAD(+) + H2O = ADP-D-ribose + nicotinamide + H(+)</text>
        <dbReference type="Rhea" id="RHEA:16301"/>
        <dbReference type="ChEBI" id="CHEBI:15377"/>
        <dbReference type="ChEBI" id="CHEBI:15378"/>
        <dbReference type="ChEBI" id="CHEBI:17154"/>
        <dbReference type="ChEBI" id="CHEBI:57540"/>
        <dbReference type="ChEBI" id="CHEBI:57967"/>
        <dbReference type="EC" id="3.2.2.6"/>
    </reaction>
    <physiologicalReaction direction="left-to-right" evidence="3">
        <dbReference type="Rhea" id="RHEA:16302"/>
    </physiologicalReaction>
</comment>
<protein>
    <recommendedName>
        <fullName evidence="2">ADP-ribosyl cyclase/cyclic ADP-ribose hydrolase</fullName>
        <ecNumber evidence="2">3.2.2.6</ecNumber>
    </recommendedName>
</protein>
<evidence type="ECO:0000256" key="1">
    <source>
        <dbReference type="ARBA" id="ARBA00008291"/>
    </source>
</evidence>
<dbReference type="Pfam" id="PF13676">
    <property type="entry name" value="TIR_2"/>
    <property type="match status" value="1"/>
</dbReference>
<dbReference type="EC" id="3.2.2.6" evidence="2"/>
<evidence type="ECO:0000313" key="7">
    <source>
        <dbReference type="EMBL" id="KAK6182496.1"/>
    </source>
</evidence>
<comment type="caution">
    <text evidence="7">The sequence shown here is derived from an EMBL/GenBank/DDBJ whole genome shotgun (WGS) entry which is preliminary data.</text>
</comment>
<evidence type="ECO:0000259" key="6">
    <source>
        <dbReference type="PROSITE" id="PS50105"/>
    </source>
</evidence>
<evidence type="ECO:0000256" key="2">
    <source>
        <dbReference type="ARBA" id="ARBA00011982"/>
    </source>
</evidence>